<name>A0ABX8QPM9_9ACTN</name>
<evidence type="ECO:0000256" key="4">
    <source>
        <dbReference type="ARBA" id="ARBA00023180"/>
    </source>
</evidence>
<dbReference type="EMBL" id="CP059572">
    <property type="protein sequence ID" value="QXJ20366.1"/>
    <property type="molecule type" value="Genomic_DNA"/>
</dbReference>
<evidence type="ECO:0000256" key="5">
    <source>
        <dbReference type="SAM" id="SignalP"/>
    </source>
</evidence>
<evidence type="ECO:0000313" key="6">
    <source>
        <dbReference type="EMBL" id="QXJ20366.1"/>
    </source>
</evidence>
<proteinExistence type="predicted"/>
<dbReference type="PROSITE" id="PS51470">
    <property type="entry name" value="FG_GAP"/>
    <property type="match status" value="3"/>
</dbReference>
<evidence type="ECO:0000256" key="3">
    <source>
        <dbReference type="ARBA" id="ARBA00022801"/>
    </source>
</evidence>
<accession>A0ABX8QPM9</accession>
<feature type="chain" id="PRO_5045856076" evidence="5">
    <location>
        <begin position="33"/>
        <end position="486"/>
    </location>
</feature>
<dbReference type="PANTHER" id="PTHR23221:SF7">
    <property type="entry name" value="PHOSPHATIDYLINOSITOL-GLYCAN-SPECIFIC PHOSPHOLIPASE D"/>
    <property type="match status" value="1"/>
</dbReference>
<dbReference type="Gene3D" id="2.130.10.130">
    <property type="entry name" value="Integrin alpha, N-terminal"/>
    <property type="match status" value="3"/>
</dbReference>
<reference evidence="6" key="1">
    <citation type="submission" date="2020-07" db="EMBL/GenBank/DDBJ databases">
        <authorList>
            <person name="Tarantini F.S."/>
            <person name="Hong K.W."/>
            <person name="Chan K.G."/>
        </authorList>
    </citation>
    <scope>NUCLEOTIDE SEQUENCE</scope>
    <source>
        <strain evidence="6">32-07</strain>
    </source>
</reference>
<protein>
    <submittedName>
        <fullName evidence="6">FG-GAP repeat protein</fullName>
    </submittedName>
</protein>
<evidence type="ECO:0000256" key="1">
    <source>
        <dbReference type="ARBA" id="ARBA00022729"/>
    </source>
</evidence>
<keyword evidence="3" id="KW-0378">Hydrolase</keyword>
<evidence type="ECO:0000256" key="2">
    <source>
        <dbReference type="ARBA" id="ARBA00022737"/>
    </source>
</evidence>
<dbReference type="PANTHER" id="PTHR23221">
    <property type="entry name" value="GLYCOSYLPHOSPHATIDYLINOSITOL PHOSPHOLIPASE D"/>
    <property type="match status" value="1"/>
</dbReference>
<dbReference type="SUPFAM" id="SSF69318">
    <property type="entry name" value="Integrin alpha N-terminal domain"/>
    <property type="match status" value="2"/>
</dbReference>
<dbReference type="SMART" id="SM00191">
    <property type="entry name" value="Int_alpha"/>
    <property type="match status" value="7"/>
</dbReference>
<dbReference type="Pfam" id="PF01839">
    <property type="entry name" value="FG-GAP"/>
    <property type="match status" value="6"/>
</dbReference>
<keyword evidence="1 5" id="KW-0732">Signal</keyword>
<keyword evidence="7" id="KW-1185">Reference proteome</keyword>
<sequence length="486" mass="47744">MSIVPRRAAPAARLAAVAALAAAAGASAPVAALRPAHGRMPVPAAAVAAPPGPCRAAPRDAPADFDGDGASDLAAGAPYAAVRGRVRAGAVAVRTASGVTWLSRDAAARRGDGFGAALATGDFDGDGCDDLAVGVPDQVDGARRAGADGDGAVQVFAGSPSGLRPGPGPVLTVRSLLRRRGTARSLVGGRPPTPPGTARFGASLVAADLDHDRDDELVVGAPGLDGGGGVAVFGLRGRGLRPGPLVTQRTGWVDQSAAATDGFGTVLAAGDFDGDGRDEIATGAPGDGARGAGTVTVLDPLERSANYVSQDEPDVDGTAERADGFGSALAAADFDGDGRDDLAIGAPGEDRAGSAAYAEGAVQVLAGPGMRQLGPTRTGAGRYDRLGSALAAGDLTGDGVPDLAAGSPGDGTVRVFPGKGRARTITSPFGRYSRFGDALAVRGRTLLVGAPGAHGFAGAVLSLPGPYAAARPLPFAPRGLTGYALG</sequence>
<dbReference type="Proteomes" id="UP001049518">
    <property type="component" value="Chromosome"/>
</dbReference>
<dbReference type="InterPro" id="IPR013519">
    <property type="entry name" value="Int_alpha_beta-p"/>
</dbReference>
<dbReference type="InterPro" id="IPR013517">
    <property type="entry name" value="FG-GAP"/>
</dbReference>
<evidence type="ECO:0000313" key="7">
    <source>
        <dbReference type="Proteomes" id="UP001049518"/>
    </source>
</evidence>
<dbReference type="InterPro" id="IPR028994">
    <property type="entry name" value="Integrin_alpha_N"/>
</dbReference>
<organism evidence="6 7">
    <name type="scientific">Actinomadura graeca</name>
    <dbReference type="NCBI Taxonomy" id="2750812"/>
    <lineage>
        <taxon>Bacteria</taxon>
        <taxon>Bacillati</taxon>
        <taxon>Actinomycetota</taxon>
        <taxon>Actinomycetes</taxon>
        <taxon>Streptosporangiales</taxon>
        <taxon>Thermomonosporaceae</taxon>
        <taxon>Actinomadura</taxon>
    </lineage>
</organism>
<keyword evidence="2" id="KW-0677">Repeat</keyword>
<feature type="signal peptide" evidence="5">
    <location>
        <begin position="1"/>
        <end position="32"/>
    </location>
</feature>
<dbReference type="RefSeq" id="WP_231333432.1">
    <property type="nucleotide sequence ID" value="NZ_CP059572.1"/>
</dbReference>
<keyword evidence="4" id="KW-0325">Glycoprotein</keyword>
<gene>
    <name evidence="6" type="ORF">AGRA3207_001064</name>
</gene>